<keyword evidence="3" id="KW-0804">Transcription</keyword>
<accession>A0A1L8SUE6</accession>
<dbReference type="Proteomes" id="UP000183700">
    <property type="component" value="Unassembled WGS sequence"/>
</dbReference>
<dbReference type="InterPro" id="IPR036390">
    <property type="entry name" value="WH_DNA-bd_sf"/>
</dbReference>
<evidence type="ECO:0000259" key="4">
    <source>
        <dbReference type="PROSITE" id="PS50995"/>
    </source>
</evidence>
<dbReference type="GO" id="GO:0003677">
    <property type="term" value="F:DNA binding"/>
    <property type="evidence" value="ECO:0007669"/>
    <property type="project" value="UniProtKB-KW"/>
</dbReference>
<evidence type="ECO:0000313" key="6">
    <source>
        <dbReference type="Proteomes" id="UP000183700"/>
    </source>
</evidence>
<dbReference type="OrthoDB" id="5327581at2"/>
<dbReference type="PROSITE" id="PS50995">
    <property type="entry name" value="HTH_MARR_2"/>
    <property type="match status" value="1"/>
</dbReference>
<dbReference type="GO" id="GO:0003700">
    <property type="term" value="F:DNA-binding transcription factor activity"/>
    <property type="evidence" value="ECO:0007669"/>
    <property type="project" value="InterPro"/>
</dbReference>
<dbReference type="RefSeq" id="WP_071862272.1">
    <property type="nucleotide sequence ID" value="NZ_JBHLVS010000001.1"/>
</dbReference>
<gene>
    <name evidence="5" type="ORF">RV00_GL002474</name>
</gene>
<dbReference type="SUPFAM" id="SSF46785">
    <property type="entry name" value="Winged helix' DNA-binding domain"/>
    <property type="match status" value="1"/>
</dbReference>
<name>A0A1L8SUE6_9ENTE</name>
<dbReference type="Gene3D" id="1.10.10.10">
    <property type="entry name" value="Winged helix-like DNA-binding domain superfamily/Winged helix DNA-binding domain"/>
    <property type="match status" value="1"/>
</dbReference>
<dbReference type="InterPro" id="IPR000835">
    <property type="entry name" value="HTH_MarR-typ"/>
</dbReference>
<feature type="domain" description="HTH marR-type" evidence="4">
    <location>
        <begin position="1"/>
        <end position="136"/>
    </location>
</feature>
<reference evidence="5 6" key="1">
    <citation type="submission" date="2014-12" db="EMBL/GenBank/DDBJ databases">
        <title>Draft genome sequences of 29 type strains of Enterococci.</title>
        <authorList>
            <person name="Zhong Z."/>
            <person name="Sun Z."/>
            <person name="Liu W."/>
            <person name="Zhang W."/>
            <person name="Zhang H."/>
        </authorList>
    </citation>
    <scope>NUCLEOTIDE SEQUENCE [LARGE SCALE GENOMIC DNA]</scope>
    <source>
        <strain evidence="5 6">DSM 22802</strain>
    </source>
</reference>
<organism evidence="5 6">
    <name type="scientific">Enterococcus devriesei</name>
    <dbReference type="NCBI Taxonomy" id="319970"/>
    <lineage>
        <taxon>Bacteria</taxon>
        <taxon>Bacillati</taxon>
        <taxon>Bacillota</taxon>
        <taxon>Bacilli</taxon>
        <taxon>Lactobacillales</taxon>
        <taxon>Enterococcaceae</taxon>
        <taxon>Enterococcus</taxon>
    </lineage>
</organism>
<dbReference type="STRING" id="319970.RV00_GL002474"/>
<evidence type="ECO:0000256" key="2">
    <source>
        <dbReference type="ARBA" id="ARBA00023125"/>
    </source>
</evidence>
<dbReference type="PANTHER" id="PTHR42756:SF1">
    <property type="entry name" value="TRANSCRIPTIONAL REPRESSOR OF EMRAB OPERON"/>
    <property type="match status" value="1"/>
</dbReference>
<dbReference type="EMBL" id="JXKM01000005">
    <property type="protein sequence ID" value="OJG35720.1"/>
    <property type="molecule type" value="Genomic_DNA"/>
</dbReference>
<dbReference type="AlphaFoldDB" id="A0A1L8SUE6"/>
<evidence type="ECO:0000313" key="5">
    <source>
        <dbReference type="EMBL" id="OJG35720.1"/>
    </source>
</evidence>
<evidence type="ECO:0000256" key="3">
    <source>
        <dbReference type="ARBA" id="ARBA00023163"/>
    </source>
</evidence>
<dbReference type="SMART" id="SM00347">
    <property type="entry name" value="HTH_MARR"/>
    <property type="match status" value="1"/>
</dbReference>
<dbReference type="PANTHER" id="PTHR42756">
    <property type="entry name" value="TRANSCRIPTIONAL REGULATOR, MARR"/>
    <property type="match status" value="1"/>
</dbReference>
<comment type="caution">
    <text evidence="5">The sequence shown here is derived from an EMBL/GenBank/DDBJ whole genome shotgun (WGS) entry which is preliminary data.</text>
</comment>
<evidence type="ECO:0000256" key="1">
    <source>
        <dbReference type="ARBA" id="ARBA00023015"/>
    </source>
</evidence>
<keyword evidence="1" id="KW-0805">Transcription regulation</keyword>
<proteinExistence type="predicted"/>
<dbReference type="PRINTS" id="PR00598">
    <property type="entry name" value="HTHMARR"/>
</dbReference>
<dbReference type="InterPro" id="IPR036388">
    <property type="entry name" value="WH-like_DNA-bd_sf"/>
</dbReference>
<dbReference type="Pfam" id="PF01047">
    <property type="entry name" value="MarR"/>
    <property type="match status" value="1"/>
</dbReference>
<protein>
    <recommendedName>
        <fullName evidence="4">HTH marR-type domain-containing protein</fullName>
    </recommendedName>
</protein>
<sequence>MENTGYLIMNSSKHLTYDLNSELRKQDLTAPQWAVLQQINHYQQERPTTAKQLVTLLDMDKPTLSVILKRLEQKNFIIKKRSSHDSRSYELFLTDSGKQTYLSGEKISEHVLEKFIAPLSIEEKRQLNELLQKLNGV</sequence>
<keyword evidence="6" id="KW-1185">Reference proteome</keyword>
<keyword evidence="2" id="KW-0238">DNA-binding</keyword>